<dbReference type="Proteomes" id="UP000078200">
    <property type="component" value="Unassembled WGS sequence"/>
</dbReference>
<organism evidence="1 2">
    <name type="scientific">Glossina austeni</name>
    <name type="common">Savannah tsetse fly</name>
    <dbReference type="NCBI Taxonomy" id="7395"/>
    <lineage>
        <taxon>Eukaryota</taxon>
        <taxon>Metazoa</taxon>
        <taxon>Ecdysozoa</taxon>
        <taxon>Arthropoda</taxon>
        <taxon>Hexapoda</taxon>
        <taxon>Insecta</taxon>
        <taxon>Pterygota</taxon>
        <taxon>Neoptera</taxon>
        <taxon>Endopterygota</taxon>
        <taxon>Diptera</taxon>
        <taxon>Brachycera</taxon>
        <taxon>Muscomorpha</taxon>
        <taxon>Hippoboscoidea</taxon>
        <taxon>Glossinidae</taxon>
        <taxon>Glossina</taxon>
    </lineage>
</organism>
<accession>A0A1A9VDX6</accession>
<keyword evidence="2" id="KW-1185">Reference proteome</keyword>
<evidence type="ECO:0000313" key="2">
    <source>
        <dbReference type="Proteomes" id="UP000078200"/>
    </source>
</evidence>
<dbReference type="VEuPathDB" id="VectorBase:GAUT034124"/>
<dbReference type="EnsemblMetazoa" id="GAUT034124-RA">
    <property type="protein sequence ID" value="GAUT034124-PA"/>
    <property type="gene ID" value="GAUT034124"/>
</dbReference>
<protein>
    <submittedName>
        <fullName evidence="1">Uncharacterized protein</fullName>
    </submittedName>
</protein>
<dbReference type="AlphaFoldDB" id="A0A1A9VDX6"/>
<name>A0A1A9VDX6_GLOAU</name>
<evidence type="ECO:0000313" key="1">
    <source>
        <dbReference type="EnsemblMetazoa" id="GAUT034124-PA"/>
    </source>
</evidence>
<sequence length="150" mass="17308">MHWLKSELSLCMHIFNTLGLDEAENLRKSLDNYDNRLTGHRVSGLELTGLYETGLAIEFIAAVALTMYGNEYSSPQVYIHTTDNGIEVTSNRDDNGFNSNTTTKDAIKVIRYAKFEIYAKYCAFRSSNENSRFFTTPVYQVFKCKQERRY</sequence>
<reference evidence="1" key="1">
    <citation type="submission" date="2020-05" db="UniProtKB">
        <authorList>
            <consortium name="EnsemblMetazoa"/>
        </authorList>
    </citation>
    <scope>IDENTIFICATION</scope>
    <source>
        <strain evidence="1">TTRI</strain>
    </source>
</reference>
<proteinExistence type="predicted"/>